<comment type="subcellular location">
    <subcellularLocation>
        <location evidence="1">Cell membrane</location>
        <topology evidence="1">Single-pass membrane protein</topology>
    </subcellularLocation>
    <subcellularLocation>
        <location evidence="7">Cell membrane</location>
        <topology evidence="7">Single-pass type II membrane protein</topology>
    </subcellularLocation>
</comment>
<dbReference type="InterPro" id="IPR003400">
    <property type="entry name" value="ExbD"/>
</dbReference>
<evidence type="ECO:0000256" key="5">
    <source>
        <dbReference type="ARBA" id="ARBA00022989"/>
    </source>
</evidence>
<evidence type="ECO:0000256" key="1">
    <source>
        <dbReference type="ARBA" id="ARBA00004162"/>
    </source>
</evidence>
<sequence length="151" mass="16535">MRFSSKRETKHTKIEIIPMIDTMFFLLVFFVLASLNIIDLRGLNLDLPPAANGGKPLKDAKDVKLEVEIDKDGNKTLVGDKNQKPVKVPKGTSSSSDMIKLVDGQLGRQAGVSDLEKVTIVISPDPDTAHENVIHAVDDARGATIEKFSIR</sequence>
<keyword evidence="3" id="KW-1003">Cell membrane</keyword>
<dbReference type="GO" id="GO:0015031">
    <property type="term" value="P:protein transport"/>
    <property type="evidence" value="ECO:0007669"/>
    <property type="project" value="UniProtKB-KW"/>
</dbReference>
<accession>A0A7W9SUP3</accession>
<keyword evidence="4 7" id="KW-0812">Transmembrane</keyword>
<dbReference type="Pfam" id="PF02472">
    <property type="entry name" value="ExbD"/>
    <property type="match status" value="1"/>
</dbReference>
<evidence type="ECO:0000256" key="8">
    <source>
        <dbReference type="SAM" id="MobiDB-lite"/>
    </source>
</evidence>
<feature type="region of interest" description="Disordered" evidence="8">
    <location>
        <begin position="76"/>
        <end position="95"/>
    </location>
</feature>
<dbReference type="EMBL" id="JACHGW010000004">
    <property type="protein sequence ID" value="MBB6052705.1"/>
    <property type="molecule type" value="Genomic_DNA"/>
</dbReference>
<reference evidence="10 11" key="1">
    <citation type="submission" date="2020-08" db="EMBL/GenBank/DDBJ databases">
        <title>Genomic Encyclopedia of Type Strains, Phase IV (KMG-IV): sequencing the most valuable type-strain genomes for metagenomic binning, comparative biology and taxonomic classification.</title>
        <authorList>
            <person name="Goeker M."/>
        </authorList>
    </citation>
    <scope>NUCLEOTIDE SEQUENCE [LARGE SCALE GENOMIC DNA]</scope>
    <source>
        <strain evidence="10 11">DSM 23562</strain>
    </source>
</reference>
<dbReference type="GO" id="GO:0005886">
    <property type="term" value="C:plasma membrane"/>
    <property type="evidence" value="ECO:0007669"/>
    <property type="project" value="UniProtKB-SubCell"/>
</dbReference>
<evidence type="ECO:0000256" key="2">
    <source>
        <dbReference type="ARBA" id="ARBA00005811"/>
    </source>
</evidence>
<proteinExistence type="inferred from homology"/>
<organism evidence="10 11">
    <name type="scientific">Armatimonas rosea</name>
    <dbReference type="NCBI Taxonomy" id="685828"/>
    <lineage>
        <taxon>Bacteria</taxon>
        <taxon>Bacillati</taxon>
        <taxon>Armatimonadota</taxon>
        <taxon>Armatimonadia</taxon>
        <taxon>Armatimonadales</taxon>
        <taxon>Armatimonadaceae</taxon>
        <taxon>Armatimonas</taxon>
    </lineage>
</organism>
<dbReference type="Proteomes" id="UP000520814">
    <property type="component" value="Unassembled WGS sequence"/>
</dbReference>
<dbReference type="GO" id="GO:0022857">
    <property type="term" value="F:transmembrane transporter activity"/>
    <property type="evidence" value="ECO:0007669"/>
    <property type="project" value="InterPro"/>
</dbReference>
<comment type="caution">
    <text evidence="10">The sequence shown here is derived from an EMBL/GenBank/DDBJ whole genome shotgun (WGS) entry which is preliminary data.</text>
</comment>
<keyword evidence="6 9" id="KW-0472">Membrane</keyword>
<dbReference type="RefSeq" id="WP_184202238.1">
    <property type="nucleotide sequence ID" value="NZ_JACHGW010000004.1"/>
</dbReference>
<dbReference type="AlphaFoldDB" id="A0A7W9SUP3"/>
<dbReference type="PANTHER" id="PTHR30558:SF3">
    <property type="entry name" value="BIOPOLYMER TRANSPORT PROTEIN EXBD-RELATED"/>
    <property type="match status" value="1"/>
</dbReference>
<comment type="similarity">
    <text evidence="2 7">Belongs to the ExbD/TolR family.</text>
</comment>
<evidence type="ECO:0000256" key="3">
    <source>
        <dbReference type="ARBA" id="ARBA00022475"/>
    </source>
</evidence>
<evidence type="ECO:0000256" key="4">
    <source>
        <dbReference type="ARBA" id="ARBA00022692"/>
    </source>
</evidence>
<evidence type="ECO:0000313" key="11">
    <source>
        <dbReference type="Proteomes" id="UP000520814"/>
    </source>
</evidence>
<dbReference type="PANTHER" id="PTHR30558">
    <property type="entry name" value="EXBD MEMBRANE COMPONENT OF PMF-DRIVEN MACROMOLECULE IMPORT SYSTEM"/>
    <property type="match status" value="1"/>
</dbReference>
<keyword evidence="11" id="KW-1185">Reference proteome</keyword>
<keyword evidence="7" id="KW-0813">Transport</keyword>
<keyword evidence="7" id="KW-0653">Protein transport</keyword>
<evidence type="ECO:0000256" key="7">
    <source>
        <dbReference type="RuleBase" id="RU003879"/>
    </source>
</evidence>
<gene>
    <name evidence="10" type="ORF">HNQ39_004526</name>
</gene>
<evidence type="ECO:0000313" key="10">
    <source>
        <dbReference type="EMBL" id="MBB6052705.1"/>
    </source>
</evidence>
<evidence type="ECO:0000256" key="6">
    <source>
        <dbReference type="ARBA" id="ARBA00023136"/>
    </source>
</evidence>
<evidence type="ECO:0000256" key="9">
    <source>
        <dbReference type="SAM" id="Phobius"/>
    </source>
</evidence>
<keyword evidence="5 9" id="KW-1133">Transmembrane helix</keyword>
<feature type="transmembrane region" description="Helical" evidence="9">
    <location>
        <begin position="20"/>
        <end position="38"/>
    </location>
</feature>
<protein>
    <submittedName>
        <fullName evidence="10">Biopolymer transport protein ExbD</fullName>
    </submittedName>
</protein>
<name>A0A7W9SUP3_ARMRO</name>